<sequence length="37" mass="4211">MRVKCFIRGLVDKEASVVGDNGDFTFCDSQKDERQES</sequence>
<proteinExistence type="predicted"/>
<accession>A0A0G1RHL1</accession>
<dbReference type="AlphaFoldDB" id="A0A0G1RHL1"/>
<dbReference type="EMBL" id="LCNM01000005">
    <property type="protein sequence ID" value="KKU56611.1"/>
    <property type="molecule type" value="Genomic_DNA"/>
</dbReference>
<organism evidence="1 2">
    <name type="scientific">Candidatus Amesbacteria bacterium GW2011_GWA2_47_11</name>
    <dbReference type="NCBI Taxonomy" id="1618357"/>
    <lineage>
        <taxon>Bacteria</taxon>
        <taxon>Candidatus Amesiibacteriota</taxon>
    </lineage>
</organism>
<gene>
    <name evidence="1" type="ORF">UX78_C0005G0027</name>
</gene>
<protein>
    <submittedName>
        <fullName evidence="1">Uncharacterized protein</fullName>
    </submittedName>
</protein>
<comment type="caution">
    <text evidence="1">The sequence shown here is derived from an EMBL/GenBank/DDBJ whole genome shotgun (WGS) entry which is preliminary data.</text>
</comment>
<evidence type="ECO:0000313" key="1">
    <source>
        <dbReference type="EMBL" id="KKU56611.1"/>
    </source>
</evidence>
<dbReference type="Proteomes" id="UP000034607">
    <property type="component" value="Unassembled WGS sequence"/>
</dbReference>
<name>A0A0G1RHL1_9BACT</name>
<reference evidence="1 2" key="1">
    <citation type="journal article" date="2015" name="Nature">
        <title>rRNA introns, odd ribosomes, and small enigmatic genomes across a large radiation of phyla.</title>
        <authorList>
            <person name="Brown C.T."/>
            <person name="Hug L.A."/>
            <person name="Thomas B.C."/>
            <person name="Sharon I."/>
            <person name="Castelle C.J."/>
            <person name="Singh A."/>
            <person name="Wilkins M.J."/>
            <person name="Williams K.H."/>
            <person name="Banfield J.F."/>
        </authorList>
    </citation>
    <scope>NUCLEOTIDE SEQUENCE [LARGE SCALE GENOMIC DNA]</scope>
</reference>
<evidence type="ECO:0000313" key="2">
    <source>
        <dbReference type="Proteomes" id="UP000034607"/>
    </source>
</evidence>